<protein>
    <submittedName>
        <fullName evidence="1">SACOL1771 family peroxiredoxin</fullName>
    </submittedName>
</protein>
<dbReference type="EMBL" id="CP048104">
    <property type="protein sequence ID" value="QKG83812.1"/>
    <property type="molecule type" value="Genomic_DNA"/>
</dbReference>
<dbReference type="KEGG" id="kpul:GXN76_04525"/>
<sequence length="148" mass="16179">MTRHTFHLQAEWTGGRNGKGRISAENLQTQVSVPREMDGPGVGTNPDEMLIGAAATCYMITLAAMIERRNIPLMDLKVDSEGVVSVEKGLKFESITHRPKVVLGSEVTEKQVEQVKRDTELAEQTCMISNALRGNVQLGVEATITIAE</sequence>
<organism evidence="1 2">
    <name type="scientific">Kroppenstedtia pulmonis</name>
    <dbReference type="NCBI Taxonomy" id="1380685"/>
    <lineage>
        <taxon>Bacteria</taxon>
        <taxon>Bacillati</taxon>
        <taxon>Bacillota</taxon>
        <taxon>Bacilli</taxon>
        <taxon>Bacillales</taxon>
        <taxon>Thermoactinomycetaceae</taxon>
        <taxon>Kroppenstedtia</taxon>
    </lineage>
</organism>
<dbReference type="Pfam" id="PF02566">
    <property type="entry name" value="OsmC"/>
    <property type="match status" value="1"/>
</dbReference>
<dbReference type="Proteomes" id="UP000503088">
    <property type="component" value="Chromosome"/>
</dbReference>
<gene>
    <name evidence="1" type="ORF">GXN76_04525</name>
</gene>
<evidence type="ECO:0000313" key="1">
    <source>
        <dbReference type="EMBL" id="QKG83812.1"/>
    </source>
</evidence>
<dbReference type="InterPro" id="IPR015946">
    <property type="entry name" value="KH_dom-like_a/b"/>
</dbReference>
<name>A0A7D4BES5_9BACL</name>
<keyword evidence="2" id="KW-1185">Reference proteome</keyword>
<evidence type="ECO:0000313" key="2">
    <source>
        <dbReference type="Proteomes" id="UP000503088"/>
    </source>
</evidence>
<dbReference type="SUPFAM" id="SSF82784">
    <property type="entry name" value="OsmC-like"/>
    <property type="match status" value="1"/>
</dbReference>
<dbReference type="AlphaFoldDB" id="A0A7D4BES5"/>
<dbReference type="PANTHER" id="PTHR42830">
    <property type="entry name" value="OSMOTICALLY INDUCIBLE FAMILY PROTEIN"/>
    <property type="match status" value="1"/>
</dbReference>
<accession>A0A7D4BES5</accession>
<dbReference type="PANTHER" id="PTHR42830:SF2">
    <property type="entry name" value="OSMC_OHR FAMILY PROTEIN"/>
    <property type="match status" value="1"/>
</dbReference>
<reference evidence="1 2" key="1">
    <citation type="submission" date="2020-01" db="EMBL/GenBank/DDBJ databases">
        <authorList>
            <person name="Gulvik C.A."/>
            <person name="Batra D.G."/>
        </authorList>
    </citation>
    <scope>NUCLEOTIDE SEQUENCE [LARGE SCALE GENOMIC DNA]</scope>
    <source>
        <strain evidence="1 2">W9323</strain>
    </source>
</reference>
<dbReference type="Gene3D" id="3.30.300.20">
    <property type="match status" value="1"/>
</dbReference>
<dbReference type="InterPro" id="IPR052707">
    <property type="entry name" value="OsmC_Ohr_Peroxiredoxin"/>
</dbReference>
<dbReference type="InterPro" id="IPR019905">
    <property type="entry name" value="OsmC-like_firmicutes"/>
</dbReference>
<dbReference type="NCBIfam" id="TIGR03563">
    <property type="entry name" value="perox_SACOL1771"/>
    <property type="match status" value="1"/>
</dbReference>
<proteinExistence type="predicted"/>
<dbReference type="RefSeq" id="WP_173220903.1">
    <property type="nucleotide sequence ID" value="NZ_CP048104.1"/>
</dbReference>
<dbReference type="InterPro" id="IPR036102">
    <property type="entry name" value="OsmC/Ohrsf"/>
</dbReference>
<dbReference type="InterPro" id="IPR003718">
    <property type="entry name" value="OsmC/Ohr_fam"/>
</dbReference>